<gene>
    <name evidence="2" type="ORF">BT96DRAFT_1012601</name>
</gene>
<evidence type="ECO:0000259" key="1">
    <source>
        <dbReference type="PROSITE" id="PS51725"/>
    </source>
</evidence>
<accession>A0A6A4IGE0</accession>
<sequence length="251" mass="27648">MSASKPVTQAIILHLKDGVNLENVASGSGTAVEAFVQLANTVKARPGFIRQFWGHQVEVPTVFVWYIDWESMENFTAWANSEAHKTFEAGMGQVFDLEKAAPIMMFTRFTSDAYAAIVAPVTEVAFFTAPKSVREEAKVLVEEEDPETSKTMLYVTTVGKSTGGAIGFVFHEENTSKAVPEGHSMALHGVFGYPTVEHHRKWRETPEYAEIIQDNEDSALSKLGLDNAILPGGNIFVPDSSMFHVKFQVGM</sequence>
<proteinExistence type="predicted"/>
<dbReference type="Gene3D" id="3.30.70.100">
    <property type="match status" value="1"/>
</dbReference>
<feature type="domain" description="ABM" evidence="1">
    <location>
        <begin position="7"/>
        <end position="104"/>
    </location>
</feature>
<evidence type="ECO:0000313" key="2">
    <source>
        <dbReference type="EMBL" id="KAE9409656.1"/>
    </source>
</evidence>
<dbReference type="EMBL" id="ML769387">
    <property type="protein sequence ID" value="KAE9409656.1"/>
    <property type="molecule type" value="Genomic_DNA"/>
</dbReference>
<dbReference type="OrthoDB" id="3830579at2759"/>
<name>A0A6A4IGE0_9AGAR</name>
<dbReference type="Pfam" id="PF03992">
    <property type="entry name" value="ABM"/>
    <property type="match status" value="1"/>
</dbReference>
<organism evidence="2 3">
    <name type="scientific">Gymnopus androsaceus JB14</name>
    <dbReference type="NCBI Taxonomy" id="1447944"/>
    <lineage>
        <taxon>Eukaryota</taxon>
        <taxon>Fungi</taxon>
        <taxon>Dikarya</taxon>
        <taxon>Basidiomycota</taxon>
        <taxon>Agaricomycotina</taxon>
        <taxon>Agaricomycetes</taxon>
        <taxon>Agaricomycetidae</taxon>
        <taxon>Agaricales</taxon>
        <taxon>Marasmiineae</taxon>
        <taxon>Omphalotaceae</taxon>
        <taxon>Gymnopus</taxon>
    </lineage>
</organism>
<protein>
    <recommendedName>
        <fullName evidence="1">ABM domain-containing protein</fullName>
    </recommendedName>
</protein>
<dbReference type="InterPro" id="IPR011008">
    <property type="entry name" value="Dimeric_a/b-barrel"/>
</dbReference>
<dbReference type="PROSITE" id="PS51725">
    <property type="entry name" value="ABM"/>
    <property type="match status" value="1"/>
</dbReference>
<dbReference type="Proteomes" id="UP000799118">
    <property type="component" value="Unassembled WGS sequence"/>
</dbReference>
<keyword evidence="3" id="KW-1185">Reference proteome</keyword>
<reference evidence="2" key="1">
    <citation type="journal article" date="2019" name="Environ. Microbiol.">
        <title>Fungal ecological strategies reflected in gene transcription - a case study of two litter decomposers.</title>
        <authorList>
            <person name="Barbi F."/>
            <person name="Kohler A."/>
            <person name="Barry K."/>
            <person name="Baskaran P."/>
            <person name="Daum C."/>
            <person name="Fauchery L."/>
            <person name="Ihrmark K."/>
            <person name="Kuo A."/>
            <person name="LaButti K."/>
            <person name="Lipzen A."/>
            <person name="Morin E."/>
            <person name="Grigoriev I.V."/>
            <person name="Henrissat B."/>
            <person name="Lindahl B."/>
            <person name="Martin F."/>
        </authorList>
    </citation>
    <scope>NUCLEOTIDE SEQUENCE</scope>
    <source>
        <strain evidence="2">JB14</strain>
    </source>
</reference>
<dbReference type="SUPFAM" id="SSF54909">
    <property type="entry name" value="Dimeric alpha+beta barrel"/>
    <property type="match status" value="1"/>
</dbReference>
<evidence type="ECO:0000313" key="3">
    <source>
        <dbReference type="Proteomes" id="UP000799118"/>
    </source>
</evidence>
<dbReference type="AlphaFoldDB" id="A0A6A4IGE0"/>
<dbReference type="InterPro" id="IPR007138">
    <property type="entry name" value="ABM_dom"/>
</dbReference>